<feature type="domain" description="Thiamine pyrophosphate enzyme N-terminal TPP-binding" evidence="7">
    <location>
        <begin position="2"/>
        <end position="112"/>
    </location>
</feature>
<dbReference type="NCBIfam" id="NF005712">
    <property type="entry name" value="PRK07524.1"/>
    <property type="match status" value="1"/>
</dbReference>
<dbReference type="InterPro" id="IPR012001">
    <property type="entry name" value="Thiamin_PyroP_enz_TPP-bd_dom"/>
</dbReference>
<evidence type="ECO:0000259" key="5">
    <source>
        <dbReference type="Pfam" id="PF00205"/>
    </source>
</evidence>
<name>A0A381PN65_9ZZZZ</name>
<evidence type="ECO:0000259" key="6">
    <source>
        <dbReference type="Pfam" id="PF02775"/>
    </source>
</evidence>
<dbReference type="InterPro" id="IPR011766">
    <property type="entry name" value="TPP_enzyme_TPP-bd"/>
</dbReference>
<sequence>MRLLAEYGIDTVFGIPGVHTLEFCRGLAGSPIRHVQARNEQGAGFMADGYARSTGKVGVALVISGPGVTNALTPLGQSWADSVPVLLLSSETASYTHGLGLGALHEIPDQMAVTAPLTGLSARATHAEEVPELLQRAFECLTSGRPRPVHISIPIDVLGQTVTRDWFRSNGEIANEVRPDEVETGRTLLANAKRPMIMVGGGAAGAATHIRNLSDQLSAPVLCSTAGKGIVADDSPLSLSASTVRAEARQYLSTADVVLAVGTELAETDSFVEELDLPGALVRVDIDPRKLDDQYLPTVSILGDARVVLSSLVADGPFESARPRETVADEVAQIRAEILQNLTPAEAQHVVLLRALRDLLPEDVYVAGDICQLVYTGAFAFDVSEPRSWSYPAGYCTLGCGLPNAIGAQLAKPDRPVICLAGDGGFMFTPGELIVASEEQLPIPIIVWDNGGLKQIQDDMDARNIVRVGVEGANPDFVTLARSMHCDGVVIEDLDHFVQEVPAAFSKDRPTVLVVREGDGWLRG</sequence>
<dbReference type="GO" id="GO:0005948">
    <property type="term" value="C:acetolactate synthase complex"/>
    <property type="evidence" value="ECO:0007669"/>
    <property type="project" value="TreeGrafter"/>
</dbReference>
<dbReference type="GO" id="GO:0050660">
    <property type="term" value="F:flavin adenine dinucleotide binding"/>
    <property type="evidence" value="ECO:0007669"/>
    <property type="project" value="TreeGrafter"/>
</dbReference>
<dbReference type="SUPFAM" id="SSF52467">
    <property type="entry name" value="DHS-like NAD/FAD-binding domain"/>
    <property type="match status" value="1"/>
</dbReference>
<organism evidence="8">
    <name type="scientific">marine metagenome</name>
    <dbReference type="NCBI Taxonomy" id="408172"/>
    <lineage>
        <taxon>unclassified sequences</taxon>
        <taxon>metagenomes</taxon>
        <taxon>ecological metagenomes</taxon>
    </lineage>
</organism>
<dbReference type="GO" id="GO:0009097">
    <property type="term" value="P:isoleucine biosynthetic process"/>
    <property type="evidence" value="ECO:0007669"/>
    <property type="project" value="TreeGrafter"/>
</dbReference>
<protein>
    <recommendedName>
        <fullName evidence="9">5-guanidino-2-oxopentanoate decarboxylase</fullName>
    </recommendedName>
</protein>
<dbReference type="Pfam" id="PF00205">
    <property type="entry name" value="TPP_enzyme_M"/>
    <property type="match status" value="1"/>
</dbReference>
<keyword evidence="3 4" id="KW-0786">Thiamine pyrophosphate</keyword>
<dbReference type="InterPro" id="IPR045229">
    <property type="entry name" value="TPP_enz"/>
</dbReference>
<evidence type="ECO:0000313" key="8">
    <source>
        <dbReference type="EMBL" id="SUZ68466.1"/>
    </source>
</evidence>
<dbReference type="FunFam" id="3.40.50.970:FF:000007">
    <property type="entry name" value="Acetolactate synthase"/>
    <property type="match status" value="1"/>
</dbReference>
<proteinExistence type="inferred from homology"/>
<gene>
    <name evidence="8" type="ORF">METZ01_LOCUS21320</name>
</gene>
<evidence type="ECO:0008006" key="9">
    <source>
        <dbReference type="Google" id="ProtNLM"/>
    </source>
</evidence>
<dbReference type="CDD" id="cd07035">
    <property type="entry name" value="TPP_PYR_POX_like"/>
    <property type="match status" value="1"/>
</dbReference>
<reference evidence="8" key="1">
    <citation type="submission" date="2018-05" db="EMBL/GenBank/DDBJ databases">
        <authorList>
            <person name="Lanie J.A."/>
            <person name="Ng W.-L."/>
            <person name="Kazmierczak K.M."/>
            <person name="Andrzejewski T.M."/>
            <person name="Davidsen T.M."/>
            <person name="Wayne K.J."/>
            <person name="Tettelin H."/>
            <person name="Glass J.I."/>
            <person name="Rusch D."/>
            <person name="Podicherti R."/>
            <person name="Tsui H.-C.T."/>
            <person name="Winkler M.E."/>
        </authorList>
    </citation>
    <scope>NUCLEOTIDE SEQUENCE</scope>
</reference>
<dbReference type="Gene3D" id="3.40.50.1220">
    <property type="entry name" value="TPP-binding domain"/>
    <property type="match status" value="1"/>
</dbReference>
<accession>A0A381PN65</accession>
<evidence type="ECO:0000256" key="2">
    <source>
        <dbReference type="ARBA" id="ARBA00007812"/>
    </source>
</evidence>
<dbReference type="EMBL" id="UINC01001039">
    <property type="protein sequence ID" value="SUZ68466.1"/>
    <property type="molecule type" value="Genomic_DNA"/>
</dbReference>
<dbReference type="InterPro" id="IPR029035">
    <property type="entry name" value="DHS-like_NAD/FAD-binding_dom"/>
</dbReference>
<dbReference type="PANTHER" id="PTHR18968">
    <property type="entry name" value="THIAMINE PYROPHOSPHATE ENZYMES"/>
    <property type="match status" value="1"/>
</dbReference>
<dbReference type="GO" id="GO:0009099">
    <property type="term" value="P:L-valine biosynthetic process"/>
    <property type="evidence" value="ECO:0007669"/>
    <property type="project" value="TreeGrafter"/>
</dbReference>
<dbReference type="PANTHER" id="PTHR18968:SF13">
    <property type="entry name" value="ACETOLACTATE SYNTHASE CATALYTIC SUBUNIT, MITOCHONDRIAL"/>
    <property type="match status" value="1"/>
</dbReference>
<comment type="similarity">
    <text evidence="2 4">Belongs to the TPP enzyme family.</text>
</comment>
<dbReference type="GO" id="GO:0000287">
    <property type="term" value="F:magnesium ion binding"/>
    <property type="evidence" value="ECO:0007669"/>
    <property type="project" value="InterPro"/>
</dbReference>
<dbReference type="PROSITE" id="PS00187">
    <property type="entry name" value="TPP_ENZYMES"/>
    <property type="match status" value="1"/>
</dbReference>
<dbReference type="InterPro" id="IPR029061">
    <property type="entry name" value="THDP-binding"/>
</dbReference>
<feature type="domain" description="Thiamine pyrophosphate enzyme TPP-binding" evidence="6">
    <location>
        <begin position="374"/>
        <end position="515"/>
    </location>
</feature>
<dbReference type="GO" id="GO:0030976">
    <property type="term" value="F:thiamine pyrophosphate binding"/>
    <property type="evidence" value="ECO:0007669"/>
    <property type="project" value="InterPro"/>
</dbReference>
<dbReference type="InterPro" id="IPR012000">
    <property type="entry name" value="Thiamin_PyroP_enz_cen_dom"/>
</dbReference>
<feature type="domain" description="Thiamine pyrophosphate enzyme central" evidence="5">
    <location>
        <begin position="187"/>
        <end position="312"/>
    </location>
</feature>
<evidence type="ECO:0000256" key="3">
    <source>
        <dbReference type="ARBA" id="ARBA00023052"/>
    </source>
</evidence>
<dbReference type="CDD" id="cd00568">
    <property type="entry name" value="TPP_enzymes"/>
    <property type="match status" value="1"/>
</dbReference>
<dbReference type="Pfam" id="PF02776">
    <property type="entry name" value="TPP_enzyme_N"/>
    <property type="match status" value="1"/>
</dbReference>
<dbReference type="Gene3D" id="3.40.50.970">
    <property type="match status" value="2"/>
</dbReference>
<evidence type="ECO:0000256" key="4">
    <source>
        <dbReference type="RuleBase" id="RU362132"/>
    </source>
</evidence>
<dbReference type="InterPro" id="IPR000399">
    <property type="entry name" value="TPP-bd_CS"/>
</dbReference>
<dbReference type="Pfam" id="PF02775">
    <property type="entry name" value="TPP_enzyme_C"/>
    <property type="match status" value="1"/>
</dbReference>
<dbReference type="AlphaFoldDB" id="A0A381PN65"/>
<dbReference type="SUPFAM" id="SSF52518">
    <property type="entry name" value="Thiamin diphosphate-binding fold (THDP-binding)"/>
    <property type="match status" value="2"/>
</dbReference>
<evidence type="ECO:0000259" key="7">
    <source>
        <dbReference type="Pfam" id="PF02776"/>
    </source>
</evidence>
<dbReference type="GO" id="GO:0003984">
    <property type="term" value="F:acetolactate synthase activity"/>
    <property type="evidence" value="ECO:0007669"/>
    <property type="project" value="TreeGrafter"/>
</dbReference>
<evidence type="ECO:0000256" key="1">
    <source>
        <dbReference type="ARBA" id="ARBA00001964"/>
    </source>
</evidence>
<comment type="cofactor">
    <cofactor evidence="1">
        <name>thiamine diphosphate</name>
        <dbReference type="ChEBI" id="CHEBI:58937"/>
    </cofactor>
</comment>